<evidence type="ECO:0000313" key="4">
    <source>
        <dbReference type="Proteomes" id="UP000287022"/>
    </source>
</evidence>
<dbReference type="SUPFAM" id="SSF74653">
    <property type="entry name" value="TolA/TonB C-terminal domain"/>
    <property type="match status" value="1"/>
</dbReference>
<evidence type="ECO:0000313" key="3">
    <source>
        <dbReference type="EMBL" id="RUO74393.1"/>
    </source>
</evidence>
<dbReference type="GO" id="GO:0016020">
    <property type="term" value="C:membrane"/>
    <property type="evidence" value="ECO:0007669"/>
    <property type="project" value="InterPro"/>
</dbReference>
<comment type="caution">
    <text evidence="3">The sequence shown here is derived from an EMBL/GenBank/DDBJ whole genome shotgun (WGS) entry which is preliminary data.</text>
</comment>
<feature type="transmembrane region" description="Helical" evidence="2">
    <location>
        <begin position="6"/>
        <end position="26"/>
    </location>
</feature>
<sequence length="300" mass="34651">MTIPLLLSIVLHLGIVVVLFAGFKFAPSIPEAMEVQLDAPINEELEPNEVEPVEKIVEAATTDKAKVLERAEEIRAERKRQEDELKALEQRAAEAKKRREAEQQRQRELEKQQKLERERLAKEKERALREQKEAEKKAAAAEERRRKEEEAAKKAEAERKRLEEQRKREEEERKRKEAEAKAKAERERQLQEELERERQQRAAARNRQVQSELKKYEGLIRQTIQRQLITDPSMRGKECRVNIRLASSGFVISVNVLNGDPSVCQAAQNAVLKAGTLPVSDDPEVFAKLKDINLTVQPEF</sequence>
<dbReference type="Gene3D" id="3.30.1150.10">
    <property type="match status" value="1"/>
</dbReference>
<dbReference type="GO" id="GO:0019534">
    <property type="term" value="F:toxin transmembrane transporter activity"/>
    <property type="evidence" value="ECO:0007669"/>
    <property type="project" value="InterPro"/>
</dbReference>
<feature type="compositionally biased region" description="Basic and acidic residues" evidence="1">
    <location>
        <begin position="77"/>
        <end position="200"/>
    </location>
</feature>
<keyword evidence="2" id="KW-0812">Transmembrane</keyword>
<keyword evidence="4" id="KW-1185">Reference proteome</keyword>
<dbReference type="AlphaFoldDB" id="A0A432Z906"/>
<dbReference type="NCBIfam" id="TIGR02794">
    <property type="entry name" value="tolA_full"/>
    <property type="match status" value="1"/>
</dbReference>
<dbReference type="RefSeq" id="WP_026861752.1">
    <property type="nucleotide sequence ID" value="NZ_PIQE01000001.1"/>
</dbReference>
<keyword evidence="2" id="KW-0472">Membrane</keyword>
<proteinExistence type="predicted"/>
<name>A0A432Z906_9GAMM</name>
<dbReference type="Proteomes" id="UP000287022">
    <property type="component" value="Unassembled WGS sequence"/>
</dbReference>
<evidence type="ECO:0000256" key="2">
    <source>
        <dbReference type="SAM" id="Phobius"/>
    </source>
</evidence>
<keyword evidence="2" id="KW-1133">Transmembrane helix</keyword>
<gene>
    <name evidence="3" type="primary">tolA</name>
    <name evidence="3" type="ORF">CWI80_03370</name>
</gene>
<accession>A0A432Z906</accession>
<dbReference type="InterPro" id="IPR014161">
    <property type="entry name" value="Tol-Pal_TolA"/>
</dbReference>
<organism evidence="3 4">
    <name type="scientific">Pseudidiomarina sediminum</name>
    <dbReference type="NCBI Taxonomy" id="431675"/>
    <lineage>
        <taxon>Bacteria</taxon>
        <taxon>Pseudomonadati</taxon>
        <taxon>Pseudomonadota</taxon>
        <taxon>Gammaproteobacteria</taxon>
        <taxon>Alteromonadales</taxon>
        <taxon>Idiomarinaceae</taxon>
        <taxon>Pseudidiomarina</taxon>
    </lineage>
</organism>
<dbReference type="EMBL" id="PIQE01000001">
    <property type="protein sequence ID" value="RUO74393.1"/>
    <property type="molecule type" value="Genomic_DNA"/>
</dbReference>
<dbReference type="STRING" id="1122124.GCA_000423165_00725"/>
<reference evidence="4" key="1">
    <citation type="journal article" date="2018" name="Front. Microbiol.">
        <title>Genome-Based Analysis Reveals the Taxonomy and Diversity of the Family Idiomarinaceae.</title>
        <authorList>
            <person name="Liu Y."/>
            <person name="Lai Q."/>
            <person name="Shao Z."/>
        </authorList>
    </citation>
    <scope>NUCLEOTIDE SEQUENCE [LARGE SCALE GENOMIC DNA]</scope>
    <source>
        <strain evidence="4">c121</strain>
    </source>
</reference>
<dbReference type="Pfam" id="PF06519">
    <property type="entry name" value="TolA"/>
    <property type="match status" value="1"/>
</dbReference>
<protein>
    <submittedName>
        <fullName evidence="3">Cell envelope integrity protein TolA</fullName>
    </submittedName>
</protein>
<feature type="region of interest" description="Disordered" evidence="1">
    <location>
        <begin position="77"/>
        <end position="206"/>
    </location>
</feature>
<dbReference type="GO" id="GO:0043213">
    <property type="term" value="P:bacteriocin transport"/>
    <property type="evidence" value="ECO:0007669"/>
    <property type="project" value="InterPro"/>
</dbReference>
<evidence type="ECO:0000256" key="1">
    <source>
        <dbReference type="SAM" id="MobiDB-lite"/>
    </source>
</evidence>